<evidence type="ECO:0000313" key="1">
    <source>
        <dbReference type="EMBL" id="JAA87559.1"/>
    </source>
</evidence>
<organism evidence="1">
    <name type="scientific">Pararge aegeria</name>
    <name type="common">speckled wood butterfly</name>
    <dbReference type="NCBI Taxonomy" id="116150"/>
    <lineage>
        <taxon>Eukaryota</taxon>
        <taxon>Metazoa</taxon>
        <taxon>Ecdysozoa</taxon>
        <taxon>Arthropoda</taxon>
        <taxon>Hexapoda</taxon>
        <taxon>Insecta</taxon>
        <taxon>Pterygota</taxon>
        <taxon>Neoptera</taxon>
        <taxon>Endopterygota</taxon>
        <taxon>Lepidoptera</taxon>
        <taxon>Glossata</taxon>
        <taxon>Ditrysia</taxon>
        <taxon>Papilionoidea</taxon>
        <taxon>Nymphalidae</taxon>
        <taxon>Satyrinae</taxon>
        <taxon>Satyrini</taxon>
        <taxon>Parargina</taxon>
        <taxon>Pararge</taxon>
    </lineage>
</organism>
<reference evidence="1" key="1">
    <citation type="journal article" date="2013" name="BMC Genomics">
        <title>Unscrambling butterfly oogenesis.</title>
        <authorList>
            <person name="Carter J.M."/>
            <person name="Baker S.C."/>
            <person name="Pink R."/>
            <person name="Carter D.R."/>
            <person name="Collins A."/>
            <person name="Tomlin J."/>
            <person name="Gibbs M."/>
            <person name="Breuker C.J."/>
        </authorList>
    </citation>
    <scope>NUCLEOTIDE SEQUENCE</scope>
    <source>
        <tissue evidence="1">Ovary</tissue>
    </source>
</reference>
<dbReference type="AlphaFoldDB" id="S4PAI2"/>
<name>S4PAI2_9NEOP</name>
<reference evidence="1" key="2">
    <citation type="submission" date="2013-05" db="EMBL/GenBank/DDBJ databases">
        <authorList>
            <person name="Carter J.-M."/>
            <person name="Baker S.C."/>
            <person name="Pink R."/>
            <person name="Carter D.R.F."/>
            <person name="Collins A."/>
            <person name="Tomlin J."/>
            <person name="Gibbs M."/>
            <person name="Breuker C.J."/>
        </authorList>
    </citation>
    <scope>NUCLEOTIDE SEQUENCE</scope>
    <source>
        <tissue evidence="1">Ovary</tissue>
    </source>
</reference>
<protein>
    <submittedName>
        <fullName evidence="1">Uncharacterized protein</fullName>
    </submittedName>
</protein>
<accession>S4PAI2</accession>
<proteinExistence type="predicted"/>
<sequence>MFVNCTRRCSVRVVYSNISRVSINACPDHFRDRRRATALRVMHDTVNFMARLRIRIQLVYVTHFAFMGVRSWYCLRPIFTEAQAKSGEKRRVS</sequence>
<dbReference type="EMBL" id="GAIX01005001">
    <property type="protein sequence ID" value="JAA87559.1"/>
    <property type="molecule type" value="Transcribed_RNA"/>
</dbReference>